<evidence type="ECO:0000313" key="3">
    <source>
        <dbReference type="Proteomes" id="UP001148838"/>
    </source>
</evidence>
<feature type="region of interest" description="Disordered" evidence="1">
    <location>
        <begin position="1"/>
        <end position="45"/>
    </location>
</feature>
<keyword evidence="3" id="KW-1185">Reference proteome</keyword>
<protein>
    <submittedName>
        <fullName evidence="2">Uncharacterized protein</fullName>
    </submittedName>
</protein>
<evidence type="ECO:0000256" key="1">
    <source>
        <dbReference type="SAM" id="MobiDB-lite"/>
    </source>
</evidence>
<name>A0ABQ8SJA5_PERAM</name>
<evidence type="ECO:0000313" key="2">
    <source>
        <dbReference type="EMBL" id="KAJ4433747.1"/>
    </source>
</evidence>
<organism evidence="2 3">
    <name type="scientific">Periplaneta americana</name>
    <name type="common">American cockroach</name>
    <name type="synonym">Blatta americana</name>
    <dbReference type="NCBI Taxonomy" id="6978"/>
    <lineage>
        <taxon>Eukaryota</taxon>
        <taxon>Metazoa</taxon>
        <taxon>Ecdysozoa</taxon>
        <taxon>Arthropoda</taxon>
        <taxon>Hexapoda</taxon>
        <taxon>Insecta</taxon>
        <taxon>Pterygota</taxon>
        <taxon>Neoptera</taxon>
        <taxon>Polyneoptera</taxon>
        <taxon>Dictyoptera</taxon>
        <taxon>Blattodea</taxon>
        <taxon>Blattoidea</taxon>
        <taxon>Blattidae</taxon>
        <taxon>Blattinae</taxon>
        <taxon>Periplaneta</taxon>
    </lineage>
</organism>
<dbReference type="Proteomes" id="UP001148838">
    <property type="component" value="Unassembled WGS sequence"/>
</dbReference>
<reference evidence="2 3" key="1">
    <citation type="journal article" date="2022" name="Allergy">
        <title>Genome assembly and annotation of Periplaneta americana reveal a comprehensive cockroach allergen profile.</title>
        <authorList>
            <person name="Wang L."/>
            <person name="Xiong Q."/>
            <person name="Saelim N."/>
            <person name="Wang L."/>
            <person name="Nong W."/>
            <person name="Wan A.T."/>
            <person name="Shi M."/>
            <person name="Liu X."/>
            <person name="Cao Q."/>
            <person name="Hui J.H.L."/>
            <person name="Sookrung N."/>
            <person name="Leung T.F."/>
            <person name="Tungtrongchitr A."/>
            <person name="Tsui S.K.W."/>
        </authorList>
    </citation>
    <scope>NUCLEOTIDE SEQUENCE [LARGE SCALE GENOMIC DNA]</scope>
    <source>
        <strain evidence="2">PWHHKU_190912</strain>
    </source>
</reference>
<accession>A0ABQ8SJA5</accession>
<proteinExistence type="predicted"/>
<dbReference type="EMBL" id="JAJSOF020000027">
    <property type="protein sequence ID" value="KAJ4433747.1"/>
    <property type="molecule type" value="Genomic_DNA"/>
</dbReference>
<gene>
    <name evidence="2" type="ORF">ANN_16059</name>
</gene>
<comment type="caution">
    <text evidence="2">The sequence shown here is derived from an EMBL/GenBank/DDBJ whole genome shotgun (WGS) entry which is preliminary data.</text>
</comment>
<sequence length="536" mass="61501">MSPGSSTESYPAFSRIGLRENPGKNLNQVTCPDRDSNPGHLVSRPDALTVTPQKSQEKPLQRYVKYILQLIQYAYGNQLCLNRRIYVNMRKAGNIVRGSTCSIGNKKQVALHKLHPPLRDWVVAAGDAAIVTLLADSMLDWLPSPLNYTTMTSNFRPSHCKMFIRHLNEIVRNADYNTFEEVHGLSVTGSTRRIDIIAFKESTRSGYIIDPTVRFETDEEQPAEMDNEKKNIYNPTIPYYLKKYQLKEHEVIGLLVGARGWFTINRKRESERKRKRLFRVHNAEKQVVKAASLEKPLLRRVACDVPLTSHNSRPPLSSVSIVQCRRKGLLKVPYNRRTYNEEVEIVKMERPTPELNLSMDVKKNSICLHLSNAYHSYERTLFSANNLFCVHKVGILKRFVCNCGRHLQWSGIRGRKTLLGVPEATDHVARKSKENWEDKFKSIAASFIVYRRSNVYVPLENFNDEKYCKDSKDFVEYAVKEADSVLQSSNFKRQNKIIFYFHDFGQNAESEIVGILINGSLPPPHKPAIGPYPEQD</sequence>